<dbReference type="InterPro" id="IPR029058">
    <property type="entry name" value="AB_hydrolase_fold"/>
</dbReference>
<dbReference type="PANTHER" id="PTHR10655">
    <property type="entry name" value="LYSOPHOSPHOLIPASE-RELATED"/>
    <property type="match status" value="1"/>
</dbReference>
<evidence type="ECO:0000259" key="4">
    <source>
        <dbReference type="Pfam" id="PF02230"/>
    </source>
</evidence>
<dbReference type="Gene3D" id="1.10.720.30">
    <property type="entry name" value="SAP domain"/>
    <property type="match status" value="1"/>
</dbReference>
<evidence type="ECO:0000313" key="5">
    <source>
        <dbReference type="EMBL" id="PRP78915.1"/>
    </source>
</evidence>
<dbReference type="AlphaFoldDB" id="A0A2P6N4N8"/>
<dbReference type="InterPro" id="IPR050565">
    <property type="entry name" value="LYPA1-2/EST-like"/>
</dbReference>
<evidence type="ECO:0000256" key="1">
    <source>
        <dbReference type="ARBA" id="ARBA00006499"/>
    </source>
</evidence>
<organism evidence="5 6">
    <name type="scientific">Planoprotostelium fungivorum</name>
    <dbReference type="NCBI Taxonomy" id="1890364"/>
    <lineage>
        <taxon>Eukaryota</taxon>
        <taxon>Amoebozoa</taxon>
        <taxon>Evosea</taxon>
        <taxon>Variosea</taxon>
        <taxon>Cavosteliida</taxon>
        <taxon>Cavosteliaceae</taxon>
        <taxon>Planoprotostelium</taxon>
    </lineage>
</organism>
<comment type="caution">
    <text evidence="5">The sequence shown here is derived from an EMBL/GenBank/DDBJ whole genome shotgun (WGS) entry which is preliminary data.</text>
</comment>
<dbReference type="GO" id="GO:0016787">
    <property type="term" value="F:hydrolase activity"/>
    <property type="evidence" value="ECO:0007669"/>
    <property type="project" value="UniProtKB-KW"/>
</dbReference>
<feature type="domain" description="Phospholipase/carboxylesterase/thioesterase" evidence="4">
    <location>
        <begin position="82"/>
        <end position="297"/>
    </location>
</feature>
<reference evidence="5 6" key="1">
    <citation type="journal article" date="2018" name="Genome Biol. Evol.">
        <title>Multiple Roots of Fruiting Body Formation in Amoebozoa.</title>
        <authorList>
            <person name="Hillmann F."/>
            <person name="Forbes G."/>
            <person name="Novohradska S."/>
            <person name="Ferling I."/>
            <person name="Riege K."/>
            <person name="Groth M."/>
            <person name="Westermann M."/>
            <person name="Marz M."/>
            <person name="Spaller T."/>
            <person name="Winckler T."/>
            <person name="Schaap P."/>
            <person name="Glockner G."/>
        </authorList>
    </citation>
    <scope>NUCLEOTIDE SEQUENCE [LARGE SCALE GENOMIC DNA]</scope>
    <source>
        <strain evidence="5 6">Jena</strain>
    </source>
</reference>
<dbReference type="PANTHER" id="PTHR10655:SF17">
    <property type="entry name" value="LYSOPHOSPHOLIPASE-LIKE PROTEIN 1"/>
    <property type="match status" value="1"/>
</dbReference>
<dbReference type="OrthoDB" id="2418081at2759"/>
<evidence type="ECO:0000256" key="3">
    <source>
        <dbReference type="SAM" id="MobiDB-lite"/>
    </source>
</evidence>
<sequence length="335" mass="36507">MSGTDDKVSNDATTLMALPARELKQILTERKIDFSDCVEKADLVQRIIDNEARAPKITPHKIVEWTKELGGLTCFGVESSKSEEPYKLALISCHGFGASKEDLVPIGRALVQNQNFPRSLVVCPDGVLSLGGTSRAWWNLDMGDLMMKVLSGQVDAIFDSDFNGDVQKARATVISLIEEVKKLTGLPTSKIVLAGFSQGAMLMTDVALHLEESPAALVIFSGVLINRSQLRTRASSRKGLKVLQCHGTQDPLLSFPMAQVLKTFLEKEVEADLEFVPFQGGHTIDGSGLSKFQQLLTAVAKIFFGAKTRDREGRLPQGKSPATTNWRVASVGPHE</sequence>
<keyword evidence="2" id="KW-0378">Hydrolase</keyword>
<dbReference type="SUPFAM" id="SSF53474">
    <property type="entry name" value="alpha/beta-Hydrolases"/>
    <property type="match status" value="1"/>
</dbReference>
<dbReference type="EMBL" id="MDYQ01000205">
    <property type="protein sequence ID" value="PRP78915.1"/>
    <property type="molecule type" value="Genomic_DNA"/>
</dbReference>
<keyword evidence="6" id="KW-1185">Reference proteome</keyword>
<feature type="region of interest" description="Disordered" evidence="3">
    <location>
        <begin position="311"/>
        <end position="335"/>
    </location>
</feature>
<dbReference type="InterPro" id="IPR003140">
    <property type="entry name" value="PLipase/COase/thioEstase"/>
</dbReference>
<name>A0A2P6N4N8_9EUKA</name>
<dbReference type="SUPFAM" id="SSF68906">
    <property type="entry name" value="SAP domain"/>
    <property type="match status" value="1"/>
</dbReference>
<dbReference type="Pfam" id="PF02230">
    <property type="entry name" value="Abhydrolase_2"/>
    <property type="match status" value="1"/>
</dbReference>
<evidence type="ECO:0000313" key="6">
    <source>
        <dbReference type="Proteomes" id="UP000241769"/>
    </source>
</evidence>
<gene>
    <name evidence="5" type="ORF">PROFUN_13291</name>
</gene>
<dbReference type="InterPro" id="IPR036361">
    <property type="entry name" value="SAP_dom_sf"/>
</dbReference>
<dbReference type="Gene3D" id="3.40.50.1820">
    <property type="entry name" value="alpha/beta hydrolase"/>
    <property type="match status" value="1"/>
</dbReference>
<dbReference type="Proteomes" id="UP000241769">
    <property type="component" value="Unassembled WGS sequence"/>
</dbReference>
<comment type="similarity">
    <text evidence="1">Belongs to the AB hydrolase superfamily. AB hydrolase 2 family.</text>
</comment>
<accession>A0A2P6N4N8</accession>
<dbReference type="InParanoid" id="A0A2P6N4N8"/>
<dbReference type="STRING" id="1890364.A0A2P6N4N8"/>
<proteinExistence type="inferred from homology"/>
<protein>
    <submittedName>
        <fullName evidence="5">Phospholipase/carboxylesterase</fullName>
    </submittedName>
</protein>
<evidence type="ECO:0000256" key="2">
    <source>
        <dbReference type="ARBA" id="ARBA00022801"/>
    </source>
</evidence>